<sequence>MGDANDAVPSKSRNEGPFKLFQAASQSHSSSQSSGSGPGEQQQGPSALFKFGSHRQTRPLGTLFGQRGAQHSSTDTDGAHISSPQPSGLAFRPTRKAPTPFSNLLSQSGDARPAGDRTGLNGSQCKTETLDSSVSDSFRFSSPLDEGRSSLAQSQVRDPDMRAYTPAREAEGARKPAGVSIFSFNALPREPTVFPREPRLPTSHKTRLSLGNLSAPSQTRASSTPRPEDLLDDDQGEDMGVVMAALKDVSRLKGELNAERRRNRELSASLEHISTKLEETQTKCQEQEHALHETQGKLQGTTSELAAVRHAREMETAKAEDDHTSAQRLNHLQVEDLSSKIQVLQAEFVQNTEHARVEKETRTEELGRISKENKELRLLVEKAKEQLQNTGQNFRDLQTAHADLRTAYDQAFRLNVVGKLEDGNTEDLATVLTEVRQIRSWAKDRLRVLEPAIDMETAESKKLQELRSTLTELQESLAASNRVNDLLRDKLHHVSSQLAESHSRVTELEGEKHELWMSWSTQLKQNTQDTNENQSSLVVLKENLTGLIEVHEKTSLDALAAAAEAERKLIIAEDRLKTLAEIVEENKVLQGESHKMRQEIAELTRLRDDLSSRLASSQNSEAGLTLEISKRDSQIRQKEEECRRLDSKAVENEEVKTDLNKRLSEGKIQLEETCLKLRESAASERFASDKVKELQAEIKAIRLILEKKDENARRLEVQYAILEERLDAQAATLRLTKEHNGDLQERIVQTEASHAKQLESATASLKTGIALLQEQKTTLDVSLRKLQETLSEQRLALQTAGLELEKRLSAEQEAGKTLFQAEVRRSAMMEKVIEENKSASANQQIHIQELERESAALKQEILQRDDRLKSIDILTQDRDSLRQRLSESEGETATLRDRARTLKERYKTGQLSPEEKELVYALIEDTQGAHERNLLEKDNELRRRDKVISNLNARIKTLESTVARQIKERGTLPLKSMVDVNLWVGSSPRDLGGESALGDSGATPSTSKLAAEAVKNAMSSTPGKHTARSTPKGPTFAKLAQSDSEDDLPLSELSHLSTSLGKRPRAPSPTPKELVPPARPLRITSARSATTSKKTGDGVTKPKQKRKKA</sequence>
<evidence type="ECO:0000313" key="1">
    <source>
        <dbReference type="EMBL" id="TFK65671.1"/>
    </source>
</evidence>
<accession>A0ACD3AJF6</accession>
<evidence type="ECO:0000313" key="2">
    <source>
        <dbReference type="Proteomes" id="UP000308600"/>
    </source>
</evidence>
<gene>
    <name evidence="1" type="ORF">BDN72DRAFT_962359</name>
</gene>
<dbReference type="Proteomes" id="UP000308600">
    <property type="component" value="Unassembled WGS sequence"/>
</dbReference>
<reference evidence="1 2" key="1">
    <citation type="journal article" date="2019" name="Nat. Ecol. Evol.">
        <title>Megaphylogeny resolves global patterns of mushroom evolution.</title>
        <authorList>
            <person name="Varga T."/>
            <person name="Krizsan K."/>
            <person name="Foldi C."/>
            <person name="Dima B."/>
            <person name="Sanchez-Garcia M."/>
            <person name="Sanchez-Ramirez S."/>
            <person name="Szollosi G.J."/>
            <person name="Szarkandi J.G."/>
            <person name="Papp V."/>
            <person name="Albert L."/>
            <person name="Andreopoulos W."/>
            <person name="Angelini C."/>
            <person name="Antonin V."/>
            <person name="Barry K.W."/>
            <person name="Bougher N.L."/>
            <person name="Buchanan P."/>
            <person name="Buyck B."/>
            <person name="Bense V."/>
            <person name="Catcheside P."/>
            <person name="Chovatia M."/>
            <person name="Cooper J."/>
            <person name="Damon W."/>
            <person name="Desjardin D."/>
            <person name="Finy P."/>
            <person name="Geml J."/>
            <person name="Haridas S."/>
            <person name="Hughes K."/>
            <person name="Justo A."/>
            <person name="Karasinski D."/>
            <person name="Kautmanova I."/>
            <person name="Kiss B."/>
            <person name="Kocsube S."/>
            <person name="Kotiranta H."/>
            <person name="LaButti K.M."/>
            <person name="Lechner B.E."/>
            <person name="Liimatainen K."/>
            <person name="Lipzen A."/>
            <person name="Lukacs Z."/>
            <person name="Mihaltcheva S."/>
            <person name="Morgado L.N."/>
            <person name="Niskanen T."/>
            <person name="Noordeloos M.E."/>
            <person name="Ohm R.A."/>
            <person name="Ortiz-Santana B."/>
            <person name="Ovrebo C."/>
            <person name="Racz N."/>
            <person name="Riley R."/>
            <person name="Savchenko A."/>
            <person name="Shiryaev A."/>
            <person name="Soop K."/>
            <person name="Spirin V."/>
            <person name="Szebenyi C."/>
            <person name="Tomsovsky M."/>
            <person name="Tulloss R.E."/>
            <person name="Uehling J."/>
            <person name="Grigoriev I.V."/>
            <person name="Vagvolgyi C."/>
            <person name="Papp T."/>
            <person name="Martin F.M."/>
            <person name="Miettinen O."/>
            <person name="Hibbett D.S."/>
            <person name="Nagy L.G."/>
        </authorList>
    </citation>
    <scope>NUCLEOTIDE SEQUENCE [LARGE SCALE GENOMIC DNA]</scope>
    <source>
        <strain evidence="1 2">NL-1719</strain>
    </source>
</reference>
<keyword evidence="2" id="KW-1185">Reference proteome</keyword>
<organism evidence="1 2">
    <name type="scientific">Pluteus cervinus</name>
    <dbReference type="NCBI Taxonomy" id="181527"/>
    <lineage>
        <taxon>Eukaryota</taxon>
        <taxon>Fungi</taxon>
        <taxon>Dikarya</taxon>
        <taxon>Basidiomycota</taxon>
        <taxon>Agaricomycotina</taxon>
        <taxon>Agaricomycetes</taxon>
        <taxon>Agaricomycetidae</taxon>
        <taxon>Agaricales</taxon>
        <taxon>Pluteineae</taxon>
        <taxon>Pluteaceae</taxon>
        <taxon>Pluteus</taxon>
    </lineage>
</organism>
<proteinExistence type="predicted"/>
<dbReference type="EMBL" id="ML208429">
    <property type="protein sequence ID" value="TFK65671.1"/>
    <property type="molecule type" value="Genomic_DNA"/>
</dbReference>
<name>A0ACD3AJF6_9AGAR</name>
<protein>
    <submittedName>
        <fullName evidence="1">Uncharacterized protein</fullName>
    </submittedName>
</protein>